<gene>
    <name evidence="1" type="ORF">LCGC14_2799510</name>
</gene>
<proteinExistence type="predicted"/>
<dbReference type="EMBL" id="LAZR01052494">
    <property type="protein sequence ID" value="KKK82826.1"/>
    <property type="molecule type" value="Genomic_DNA"/>
</dbReference>
<reference evidence="1" key="1">
    <citation type="journal article" date="2015" name="Nature">
        <title>Complex archaea that bridge the gap between prokaryotes and eukaryotes.</title>
        <authorList>
            <person name="Spang A."/>
            <person name="Saw J.H."/>
            <person name="Jorgensen S.L."/>
            <person name="Zaremba-Niedzwiedzka K."/>
            <person name="Martijn J."/>
            <person name="Lind A.E."/>
            <person name="van Eijk R."/>
            <person name="Schleper C."/>
            <person name="Guy L."/>
            <person name="Ettema T.J."/>
        </authorList>
    </citation>
    <scope>NUCLEOTIDE SEQUENCE</scope>
</reference>
<evidence type="ECO:0000313" key="1">
    <source>
        <dbReference type="EMBL" id="KKK82826.1"/>
    </source>
</evidence>
<protein>
    <submittedName>
        <fullName evidence="1">Uncharacterized protein</fullName>
    </submittedName>
</protein>
<dbReference type="AlphaFoldDB" id="A0A0F9BEH4"/>
<accession>A0A0F9BEH4</accession>
<sequence length="128" mass="14656">MPDLSGWTLYKKFRFRFGFGGPDHSWKEIGVYRLATTPDGFVVWRAHAVNRPVLATLLEGVRRVRVTLRDSAREHGRTLLFAVQDPVPLLLDCHAVEDDIALEGILFRRYKLVSMDDQTFGAELVDKK</sequence>
<organism evidence="1">
    <name type="scientific">marine sediment metagenome</name>
    <dbReference type="NCBI Taxonomy" id="412755"/>
    <lineage>
        <taxon>unclassified sequences</taxon>
        <taxon>metagenomes</taxon>
        <taxon>ecological metagenomes</taxon>
    </lineage>
</organism>
<name>A0A0F9BEH4_9ZZZZ</name>
<comment type="caution">
    <text evidence="1">The sequence shown here is derived from an EMBL/GenBank/DDBJ whole genome shotgun (WGS) entry which is preliminary data.</text>
</comment>